<feature type="domain" description="DYW" evidence="1">
    <location>
        <begin position="56"/>
        <end position="92"/>
    </location>
</feature>
<evidence type="ECO:0000313" key="3">
    <source>
        <dbReference type="Proteomes" id="UP000251960"/>
    </source>
</evidence>
<dbReference type="Proteomes" id="UP000251960">
    <property type="component" value="Chromosome 6"/>
</dbReference>
<dbReference type="AlphaFoldDB" id="A0A3L6E9S2"/>
<dbReference type="GO" id="GO:0008270">
    <property type="term" value="F:zinc ion binding"/>
    <property type="evidence" value="ECO:0007669"/>
    <property type="project" value="InterPro"/>
</dbReference>
<organism evidence="2 3">
    <name type="scientific">Zea mays</name>
    <name type="common">Maize</name>
    <dbReference type="NCBI Taxonomy" id="4577"/>
    <lineage>
        <taxon>Eukaryota</taxon>
        <taxon>Viridiplantae</taxon>
        <taxon>Streptophyta</taxon>
        <taxon>Embryophyta</taxon>
        <taxon>Tracheophyta</taxon>
        <taxon>Spermatophyta</taxon>
        <taxon>Magnoliopsida</taxon>
        <taxon>Liliopsida</taxon>
        <taxon>Poales</taxon>
        <taxon>Poaceae</taxon>
        <taxon>PACMAD clade</taxon>
        <taxon>Panicoideae</taxon>
        <taxon>Andropogonodae</taxon>
        <taxon>Andropogoneae</taxon>
        <taxon>Tripsacinae</taxon>
        <taxon>Zea</taxon>
    </lineage>
</organism>
<dbReference type="InterPro" id="IPR032867">
    <property type="entry name" value="DYW_dom"/>
</dbReference>
<proteinExistence type="predicted"/>
<name>A0A3L6E9S2_MAIZE</name>
<protein>
    <submittedName>
        <fullName evidence="2">Putative pentatricopeptide repeat-containing protein</fullName>
    </submittedName>
</protein>
<comment type="caution">
    <text evidence="2">The sequence shown here is derived from an EMBL/GenBank/DDBJ whole genome shotgun (WGS) entry which is preliminary data.</text>
</comment>
<evidence type="ECO:0000313" key="2">
    <source>
        <dbReference type="EMBL" id="PWZ17103.1"/>
    </source>
</evidence>
<accession>A0A3L6E9S2</accession>
<dbReference type="EMBL" id="NCVQ01000007">
    <property type="protein sequence ID" value="PWZ17103.1"/>
    <property type="molecule type" value="Genomic_DNA"/>
</dbReference>
<sequence length="94" mass="10305">MVTAYAQNAMPVKALEPFEQMEVAGMPIDEASLTGAICSARIRLLELRAKLNLASYVPVLSSVVYNVSEEEKERLSMGHSEKLALSFGFAQTRV</sequence>
<dbReference type="Pfam" id="PF14432">
    <property type="entry name" value="DYW_deaminase"/>
    <property type="match status" value="1"/>
</dbReference>
<evidence type="ECO:0000259" key="1">
    <source>
        <dbReference type="Pfam" id="PF14432"/>
    </source>
</evidence>
<reference evidence="2 3" key="1">
    <citation type="journal article" date="2018" name="Nat. Genet.">
        <title>Extensive intraspecific gene order and gene structural variations between Mo17 and other maize genomes.</title>
        <authorList>
            <person name="Sun S."/>
            <person name="Zhou Y."/>
            <person name="Chen J."/>
            <person name="Shi J."/>
            <person name="Zhao H."/>
            <person name="Zhao H."/>
            <person name="Song W."/>
            <person name="Zhang M."/>
            <person name="Cui Y."/>
            <person name="Dong X."/>
            <person name="Liu H."/>
            <person name="Ma X."/>
            <person name="Jiao Y."/>
            <person name="Wang B."/>
            <person name="Wei X."/>
            <person name="Stein J.C."/>
            <person name="Glaubitz J.C."/>
            <person name="Lu F."/>
            <person name="Yu G."/>
            <person name="Liang C."/>
            <person name="Fengler K."/>
            <person name="Li B."/>
            <person name="Rafalski A."/>
            <person name="Schnable P.S."/>
            <person name="Ware D.H."/>
            <person name="Buckler E.S."/>
            <person name="Lai J."/>
        </authorList>
    </citation>
    <scope>NUCLEOTIDE SEQUENCE [LARGE SCALE GENOMIC DNA]</scope>
    <source>
        <strain evidence="3">cv. Missouri 17</strain>
        <tissue evidence="2">Seedling</tissue>
    </source>
</reference>
<gene>
    <name evidence="2" type="primary">PCMP-H85_1</name>
    <name evidence="2" type="ORF">Zm00014a_008530</name>
</gene>